<comment type="similarity">
    <text evidence="1 4">Belongs to the iron/ascorbate-dependent oxidoreductase family.</text>
</comment>
<dbReference type="GO" id="GO:0016491">
    <property type="term" value="F:oxidoreductase activity"/>
    <property type="evidence" value="ECO:0007669"/>
    <property type="project" value="UniProtKB-KW"/>
</dbReference>
<evidence type="ECO:0000313" key="6">
    <source>
        <dbReference type="EMBL" id="KAG0563341.1"/>
    </source>
</evidence>
<reference evidence="6" key="1">
    <citation type="submission" date="2020-06" db="EMBL/GenBank/DDBJ databases">
        <title>WGS assembly of Ceratodon purpureus strain R40.</title>
        <authorList>
            <person name="Carey S.B."/>
            <person name="Jenkins J."/>
            <person name="Shu S."/>
            <person name="Lovell J.T."/>
            <person name="Sreedasyam A."/>
            <person name="Maumus F."/>
            <person name="Tiley G.P."/>
            <person name="Fernandez-Pozo N."/>
            <person name="Barry K."/>
            <person name="Chen C."/>
            <person name="Wang M."/>
            <person name="Lipzen A."/>
            <person name="Daum C."/>
            <person name="Saski C.A."/>
            <person name="Payton A.C."/>
            <person name="Mcbreen J.C."/>
            <person name="Conrad R.E."/>
            <person name="Kollar L.M."/>
            <person name="Olsson S."/>
            <person name="Huttunen S."/>
            <person name="Landis J.B."/>
            <person name="Wickett N.J."/>
            <person name="Johnson M.G."/>
            <person name="Rensing S.A."/>
            <person name="Grimwood J."/>
            <person name="Schmutz J."/>
            <person name="Mcdaniel S.F."/>
        </authorList>
    </citation>
    <scope>NUCLEOTIDE SEQUENCE</scope>
    <source>
        <strain evidence="6">R40</strain>
    </source>
</reference>
<comment type="caution">
    <text evidence="6">The sequence shown here is derived from an EMBL/GenBank/DDBJ whole genome shotgun (WGS) entry which is preliminary data.</text>
</comment>
<keyword evidence="2 4" id="KW-0479">Metal-binding</keyword>
<dbReference type="InterPro" id="IPR050295">
    <property type="entry name" value="Plant_2OG-oxidoreductases"/>
</dbReference>
<dbReference type="SUPFAM" id="SSF51197">
    <property type="entry name" value="Clavaminate synthase-like"/>
    <property type="match status" value="1"/>
</dbReference>
<evidence type="ECO:0000256" key="3">
    <source>
        <dbReference type="ARBA" id="ARBA00023004"/>
    </source>
</evidence>
<dbReference type="Proteomes" id="UP000822688">
    <property type="component" value="Chromosome 8"/>
</dbReference>
<gene>
    <name evidence="6" type="ORF">KC19_8G022800</name>
</gene>
<dbReference type="PROSITE" id="PS51471">
    <property type="entry name" value="FE2OG_OXY"/>
    <property type="match status" value="1"/>
</dbReference>
<sequence>MGRIANFPSSWSKDAEAFVLSSEHRPSSGADSGDDDVPVISLKPLFDALGAELAKGSDWAAISAKVEQSEDSALRSLVEAIGNACAEWGFFQVIDHEVPRELLHKVKDVAKEFFTLPVEEKKKIGRSFDRHLGYNDSELTKNTRDWKEIFDWAAIGYMEMPETVESDYRSGKYSKTTVKSYNQWPEKPEGFRDACEEYTAAVVHLASLLLGLITVSLGLPFNLFHHCFDTENTIRARLNYYPQCPLADMVCGVNRHVDSGALTVLAQDDVGGLQVKRKDGQWIAIRPCEEAFVVNVGAIFQVWSNDKYCGVEHRVVVNETRERFSIPVFFDPDIRTDVSPAPQLVDETHPAHYQSYNWGFFRRTRNNGNFKQLGENIQIYHYAI</sequence>
<dbReference type="PRINTS" id="PR00682">
    <property type="entry name" value="IPNSYNTHASE"/>
</dbReference>
<dbReference type="InterPro" id="IPR005123">
    <property type="entry name" value="Oxoglu/Fe-dep_dioxygenase_dom"/>
</dbReference>
<dbReference type="GO" id="GO:0046872">
    <property type="term" value="F:metal ion binding"/>
    <property type="evidence" value="ECO:0007669"/>
    <property type="project" value="UniProtKB-KW"/>
</dbReference>
<dbReference type="EMBL" id="CM026429">
    <property type="protein sequence ID" value="KAG0563340.1"/>
    <property type="molecule type" value="Genomic_DNA"/>
</dbReference>
<dbReference type="Pfam" id="PF03171">
    <property type="entry name" value="2OG-FeII_Oxy"/>
    <property type="match status" value="1"/>
</dbReference>
<dbReference type="Pfam" id="PF14226">
    <property type="entry name" value="DIOX_N"/>
    <property type="match status" value="1"/>
</dbReference>
<dbReference type="EMBL" id="CM026429">
    <property type="protein sequence ID" value="KAG0563341.1"/>
    <property type="molecule type" value="Genomic_DNA"/>
</dbReference>
<keyword evidence="3 4" id="KW-0408">Iron</keyword>
<dbReference type="InterPro" id="IPR027443">
    <property type="entry name" value="IPNS-like_sf"/>
</dbReference>
<feature type="domain" description="Fe2OG dioxygenase" evidence="5">
    <location>
        <begin position="230"/>
        <end position="332"/>
    </location>
</feature>
<evidence type="ECO:0000313" key="7">
    <source>
        <dbReference type="Proteomes" id="UP000822688"/>
    </source>
</evidence>
<evidence type="ECO:0000256" key="4">
    <source>
        <dbReference type="RuleBase" id="RU003682"/>
    </source>
</evidence>
<proteinExistence type="inferred from homology"/>
<keyword evidence="4" id="KW-0560">Oxidoreductase</keyword>
<dbReference type="FunFam" id="2.60.120.330:FF:000012">
    <property type="entry name" value="Gibberellin 20 oxidase 1"/>
    <property type="match status" value="1"/>
</dbReference>
<organism evidence="6 7">
    <name type="scientific">Ceratodon purpureus</name>
    <name type="common">Fire moss</name>
    <name type="synonym">Dicranum purpureum</name>
    <dbReference type="NCBI Taxonomy" id="3225"/>
    <lineage>
        <taxon>Eukaryota</taxon>
        <taxon>Viridiplantae</taxon>
        <taxon>Streptophyta</taxon>
        <taxon>Embryophyta</taxon>
        <taxon>Bryophyta</taxon>
        <taxon>Bryophytina</taxon>
        <taxon>Bryopsida</taxon>
        <taxon>Dicranidae</taxon>
        <taxon>Pseudoditrichales</taxon>
        <taxon>Ditrichaceae</taxon>
        <taxon>Ceratodon</taxon>
    </lineage>
</organism>
<dbReference type="InterPro" id="IPR044861">
    <property type="entry name" value="IPNS-like_FE2OG_OXY"/>
</dbReference>
<evidence type="ECO:0000256" key="2">
    <source>
        <dbReference type="ARBA" id="ARBA00022723"/>
    </source>
</evidence>
<dbReference type="AlphaFoldDB" id="A0A8T0GUD7"/>
<accession>A0A8T0GUD7</accession>
<keyword evidence="7" id="KW-1185">Reference proteome</keyword>
<protein>
    <recommendedName>
        <fullName evidence="5">Fe2OG dioxygenase domain-containing protein</fullName>
    </recommendedName>
</protein>
<evidence type="ECO:0000259" key="5">
    <source>
        <dbReference type="PROSITE" id="PS51471"/>
    </source>
</evidence>
<dbReference type="PANTHER" id="PTHR47991">
    <property type="entry name" value="OXOGLUTARATE/IRON-DEPENDENT DIOXYGENASE"/>
    <property type="match status" value="1"/>
</dbReference>
<dbReference type="Gene3D" id="2.60.120.330">
    <property type="entry name" value="B-lactam Antibiotic, Isopenicillin N Synthase, Chain"/>
    <property type="match status" value="1"/>
</dbReference>
<dbReference type="InterPro" id="IPR026992">
    <property type="entry name" value="DIOX_N"/>
</dbReference>
<evidence type="ECO:0000256" key="1">
    <source>
        <dbReference type="ARBA" id="ARBA00008056"/>
    </source>
</evidence>
<name>A0A8T0GUD7_CERPU</name>